<protein>
    <recommendedName>
        <fullName evidence="3">NAD(P)-binding domain-containing protein</fullName>
    </recommendedName>
</protein>
<dbReference type="SUPFAM" id="SSF51735">
    <property type="entry name" value="NAD(P)-binding Rossmann-fold domains"/>
    <property type="match status" value="1"/>
</dbReference>
<dbReference type="InterPro" id="IPR036291">
    <property type="entry name" value="NAD(P)-bd_dom_sf"/>
</dbReference>
<dbReference type="PANTHER" id="PTHR14097:SF9">
    <property type="entry name" value="EPIMERASE, PUTATIVE (AFU_ORTHOLOGUE AFUA_8G07320)-RELATED"/>
    <property type="match status" value="1"/>
</dbReference>
<evidence type="ECO:0000313" key="1">
    <source>
        <dbReference type="EMBL" id="KAL2824312.1"/>
    </source>
</evidence>
<dbReference type="Gene3D" id="3.40.50.720">
    <property type="entry name" value="NAD(P)-binding Rossmann-like Domain"/>
    <property type="match status" value="1"/>
</dbReference>
<organism evidence="1 2">
    <name type="scientific">Aspergillus cavernicola</name>
    <dbReference type="NCBI Taxonomy" id="176166"/>
    <lineage>
        <taxon>Eukaryota</taxon>
        <taxon>Fungi</taxon>
        <taxon>Dikarya</taxon>
        <taxon>Ascomycota</taxon>
        <taxon>Pezizomycotina</taxon>
        <taxon>Eurotiomycetes</taxon>
        <taxon>Eurotiomycetidae</taxon>
        <taxon>Eurotiales</taxon>
        <taxon>Aspergillaceae</taxon>
        <taxon>Aspergillus</taxon>
        <taxon>Aspergillus subgen. Nidulantes</taxon>
    </lineage>
</organism>
<evidence type="ECO:0008006" key="3">
    <source>
        <dbReference type="Google" id="ProtNLM"/>
    </source>
</evidence>
<reference evidence="1 2" key="1">
    <citation type="submission" date="2024-07" db="EMBL/GenBank/DDBJ databases">
        <title>Section-level genome sequencing and comparative genomics of Aspergillus sections Usti and Cavernicolus.</title>
        <authorList>
            <consortium name="Lawrence Berkeley National Laboratory"/>
            <person name="Nybo J.L."/>
            <person name="Vesth T.C."/>
            <person name="Theobald S."/>
            <person name="Frisvad J.C."/>
            <person name="Larsen T.O."/>
            <person name="Kjaerboelling I."/>
            <person name="Rothschild-Mancinelli K."/>
            <person name="Lyhne E.K."/>
            <person name="Kogle M.E."/>
            <person name="Barry K."/>
            <person name="Clum A."/>
            <person name="Na H."/>
            <person name="Ledsgaard L."/>
            <person name="Lin J."/>
            <person name="Lipzen A."/>
            <person name="Kuo A."/>
            <person name="Riley R."/>
            <person name="Mondo S."/>
            <person name="LaButti K."/>
            <person name="Haridas S."/>
            <person name="Pangalinan J."/>
            <person name="Salamov A.A."/>
            <person name="Simmons B.A."/>
            <person name="Magnuson J.K."/>
            <person name="Chen J."/>
            <person name="Drula E."/>
            <person name="Henrissat B."/>
            <person name="Wiebenga A."/>
            <person name="Lubbers R.J."/>
            <person name="Gomes A.C."/>
            <person name="Makela M.R."/>
            <person name="Stajich J."/>
            <person name="Grigoriev I.V."/>
            <person name="Mortensen U.H."/>
            <person name="De vries R.P."/>
            <person name="Baker S.E."/>
            <person name="Andersen M.R."/>
        </authorList>
    </citation>
    <scope>NUCLEOTIDE SEQUENCE [LARGE SCALE GENOMIC DNA]</scope>
    <source>
        <strain evidence="1 2">CBS 600.67</strain>
    </source>
</reference>
<sequence length="231" mass="25352">MKIILTGTTGFVGTEVLLQCLASPSITSIIVLSRKQLPESLTNNPKVTVKILDDFLSYPDSLLQDLRGAEAVIWTLGIPGASDLDYYRRVNVGYTMAGVQAFTEHLIPYVKSGTPFRFLYCSGAATERDQERTLWLGSGVRKIRGQTESSLLAYQEIHPEVEIYILRPAMIVSPTWRILGLVFGVGLSIRVERLAGVMVDVAQFGTANGNGVEGRVLENSIMNVWGLNESS</sequence>
<keyword evidence="2" id="KW-1185">Reference proteome</keyword>
<comment type="caution">
    <text evidence="1">The sequence shown here is derived from an EMBL/GenBank/DDBJ whole genome shotgun (WGS) entry which is preliminary data.</text>
</comment>
<dbReference type="Proteomes" id="UP001610335">
    <property type="component" value="Unassembled WGS sequence"/>
</dbReference>
<proteinExistence type="predicted"/>
<name>A0ABR4I9H7_9EURO</name>
<gene>
    <name evidence="1" type="ORF">BDW59DRAFT_162650</name>
</gene>
<accession>A0ABR4I9H7</accession>
<dbReference type="PANTHER" id="PTHR14097">
    <property type="entry name" value="OXIDOREDUCTASE HTATIP2"/>
    <property type="match status" value="1"/>
</dbReference>
<evidence type="ECO:0000313" key="2">
    <source>
        <dbReference type="Proteomes" id="UP001610335"/>
    </source>
</evidence>
<dbReference type="EMBL" id="JBFXLS010000045">
    <property type="protein sequence ID" value="KAL2824312.1"/>
    <property type="molecule type" value="Genomic_DNA"/>
</dbReference>